<proteinExistence type="predicted"/>
<organism evidence="2 3">
    <name type="scientific">Candidatus Polarisedimenticola svalbardensis</name>
    <dbReference type="NCBI Taxonomy" id="2886004"/>
    <lineage>
        <taxon>Bacteria</taxon>
        <taxon>Pseudomonadati</taxon>
        <taxon>Acidobacteriota</taxon>
        <taxon>Candidatus Polarisedimenticolia</taxon>
        <taxon>Candidatus Polarisedimenticolales</taxon>
        <taxon>Candidatus Polarisedimenticolaceae</taxon>
        <taxon>Candidatus Polarisedimenticola</taxon>
    </lineage>
</organism>
<protein>
    <submittedName>
        <fullName evidence="2">Uncharacterized protein</fullName>
    </submittedName>
</protein>
<reference evidence="2 3" key="1">
    <citation type="submission" date="2020-08" db="EMBL/GenBank/DDBJ databases">
        <title>Acidobacteriota in marine sediments use diverse sulfur dissimilation pathways.</title>
        <authorList>
            <person name="Wasmund K."/>
        </authorList>
    </citation>
    <scope>NUCLEOTIDE SEQUENCE [LARGE SCALE GENOMIC DNA]</scope>
    <source>
        <strain evidence="2">MAG AM4</strain>
    </source>
</reference>
<feature type="transmembrane region" description="Helical" evidence="1">
    <location>
        <begin position="7"/>
        <end position="32"/>
    </location>
</feature>
<keyword evidence="1" id="KW-1133">Transmembrane helix</keyword>
<evidence type="ECO:0000313" key="3">
    <source>
        <dbReference type="Proteomes" id="UP000648239"/>
    </source>
</evidence>
<keyword evidence="1" id="KW-0812">Transmembrane</keyword>
<sequence>MRPRVRWSVTLIAVIGLVVCAVVVGGFLLTMVNNDLPWEEGLSAGSYYKAVGSAYSGGFVAGFFFSFFLVLLAVVIAAWFDARRDRRVAADPVPAAETGGKVVAYRR</sequence>
<name>A0A8J6Y727_9BACT</name>
<evidence type="ECO:0000313" key="2">
    <source>
        <dbReference type="EMBL" id="MBD3869519.1"/>
    </source>
</evidence>
<gene>
    <name evidence="2" type="ORF">IFK94_15470</name>
</gene>
<evidence type="ECO:0000256" key="1">
    <source>
        <dbReference type="SAM" id="Phobius"/>
    </source>
</evidence>
<dbReference type="AlphaFoldDB" id="A0A8J6Y727"/>
<feature type="transmembrane region" description="Helical" evidence="1">
    <location>
        <begin position="52"/>
        <end position="80"/>
    </location>
</feature>
<accession>A0A8J6Y727</accession>
<comment type="caution">
    <text evidence="2">The sequence shown here is derived from an EMBL/GenBank/DDBJ whole genome shotgun (WGS) entry which is preliminary data.</text>
</comment>
<keyword evidence="1" id="KW-0472">Membrane</keyword>
<dbReference type="EMBL" id="JACXWD010000103">
    <property type="protein sequence ID" value="MBD3869519.1"/>
    <property type="molecule type" value="Genomic_DNA"/>
</dbReference>
<dbReference type="Proteomes" id="UP000648239">
    <property type="component" value="Unassembled WGS sequence"/>
</dbReference>